<dbReference type="RefSeq" id="XP_024578273.1">
    <property type="nucleotide sequence ID" value="XM_024727724.1"/>
</dbReference>
<keyword evidence="2" id="KW-1185">Reference proteome</keyword>
<dbReference type="Proteomes" id="UP000054928">
    <property type="component" value="Unassembled WGS sequence"/>
</dbReference>
<dbReference type="AlphaFoldDB" id="A0A0P1ALW4"/>
<sequence>MLKLVGRDKAPIVAVSRRISMETGNRRLHEKWGQVLTISKKGCSYPFRATM</sequence>
<accession>A0A0P1ALW4</accession>
<evidence type="ECO:0000313" key="1">
    <source>
        <dbReference type="EMBL" id="CEG41904.1"/>
    </source>
</evidence>
<organism evidence="1 2">
    <name type="scientific">Plasmopara halstedii</name>
    <name type="common">Downy mildew of sunflower</name>
    <dbReference type="NCBI Taxonomy" id="4781"/>
    <lineage>
        <taxon>Eukaryota</taxon>
        <taxon>Sar</taxon>
        <taxon>Stramenopiles</taxon>
        <taxon>Oomycota</taxon>
        <taxon>Peronosporomycetes</taxon>
        <taxon>Peronosporales</taxon>
        <taxon>Peronosporaceae</taxon>
        <taxon>Plasmopara</taxon>
    </lineage>
</organism>
<evidence type="ECO:0000313" key="2">
    <source>
        <dbReference type="Proteomes" id="UP000054928"/>
    </source>
</evidence>
<name>A0A0P1ALW4_PLAHL</name>
<dbReference type="GeneID" id="36407272"/>
<dbReference type="EMBL" id="CCYD01000610">
    <property type="protein sequence ID" value="CEG41904.1"/>
    <property type="molecule type" value="Genomic_DNA"/>
</dbReference>
<protein>
    <submittedName>
        <fullName evidence="1">Uncharacterized protein</fullName>
    </submittedName>
</protein>
<reference evidence="2" key="1">
    <citation type="submission" date="2014-09" db="EMBL/GenBank/DDBJ databases">
        <authorList>
            <person name="Sharma Rahul"/>
            <person name="Thines Marco"/>
        </authorList>
    </citation>
    <scope>NUCLEOTIDE SEQUENCE [LARGE SCALE GENOMIC DNA]</scope>
</reference>
<proteinExistence type="predicted"/>